<keyword evidence="12" id="KW-1185">Reference proteome</keyword>
<feature type="domain" description="ABC transmembrane type-1" evidence="10">
    <location>
        <begin position="73"/>
        <end position="264"/>
    </location>
</feature>
<evidence type="ECO:0000256" key="2">
    <source>
        <dbReference type="ARBA" id="ARBA00009047"/>
    </source>
</evidence>
<comment type="similarity">
    <text evidence="2">Belongs to the binding-protein-dependent transport system permease family. MalFG subfamily.</text>
</comment>
<evidence type="ECO:0000256" key="9">
    <source>
        <dbReference type="RuleBase" id="RU363032"/>
    </source>
</evidence>
<proteinExistence type="inferred from homology"/>
<keyword evidence="6 9" id="KW-0812">Transmembrane</keyword>
<dbReference type="PROSITE" id="PS50928">
    <property type="entry name" value="ABC_TM1"/>
    <property type="match status" value="1"/>
</dbReference>
<comment type="subcellular location">
    <subcellularLocation>
        <location evidence="1 9">Cell membrane</location>
        <topology evidence="1 9">Multi-pass membrane protein</topology>
    </subcellularLocation>
</comment>
<evidence type="ECO:0000256" key="8">
    <source>
        <dbReference type="ARBA" id="ARBA00023136"/>
    </source>
</evidence>
<dbReference type="Pfam" id="PF00528">
    <property type="entry name" value="BPD_transp_1"/>
    <property type="match status" value="1"/>
</dbReference>
<keyword evidence="4" id="KW-1003">Cell membrane</keyword>
<evidence type="ECO:0000256" key="6">
    <source>
        <dbReference type="ARBA" id="ARBA00022692"/>
    </source>
</evidence>
<dbReference type="PANTHER" id="PTHR32243">
    <property type="entry name" value="MALTOSE TRANSPORT SYSTEM PERMEASE-RELATED"/>
    <property type="match status" value="1"/>
</dbReference>
<dbReference type="InterPro" id="IPR050901">
    <property type="entry name" value="BP-dep_ABC_trans_perm"/>
</dbReference>
<reference evidence="11 12" key="1">
    <citation type="submission" date="2016-10" db="EMBL/GenBank/DDBJ databases">
        <authorList>
            <person name="de Groot N.N."/>
        </authorList>
    </citation>
    <scope>NUCLEOTIDE SEQUENCE [LARGE SCALE GENOMIC DNA]</scope>
    <source>
        <strain evidence="11 12">SLAS-1</strain>
    </source>
</reference>
<keyword evidence="5" id="KW-0762">Sugar transport</keyword>
<organism evidence="11 12">
    <name type="scientific">Halarsenatibacter silvermanii</name>
    <dbReference type="NCBI Taxonomy" id="321763"/>
    <lineage>
        <taxon>Bacteria</taxon>
        <taxon>Bacillati</taxon>
        <taxon>Bacillota</taxon>
        <taxon>Clostridia</taxon>
        <taxon>Halanaerobiales</taxon>
        <taxon>Halarsenatibacteraceae</taxon>
        <taxon>Halarsenatibacter</taxon>
    </lineage>
</organism>
<keyword evidence="7 9" id="KW-1133">Transmembrane helix</keyword>
<dbReference type="GO" id="GO:0005886">
    <property type="term" value="C:plasma membrane"/>
    <property type="evidence" value="ECO:0007669"/>
    <property type="project" value="UniProtKB-SubCell"/>
</dbReference>
<dbReference type="Proteomes" id="UP000199476">
    <property type="component" value="Unassembled WGS sequence"/>
</dbReference>
<evidence type="ECO:0000313" key="11">
    <source>
        <dbReference type="EMBL" id="SDM45152.1"/>
    </source>
</evidence>
<dbReference type="InterPro" id="IPR035906">
    <property type="entry name" value="MetI-like_sf"/>
</dbReference>
<gene>
    <name evidence="11" type="ORF">SAMN04488692_1373</name>
</gene>
<sequence>MNEKLYRKLSNRVLDLLTFIFVGFAIFPFIWALSTSFKYIEEIYQIPPSILPEKFSLHNYSVIFEQMPFLRFAFNSLLITFATIVITVILSLLGGYAFSRFRFPFKYILLMLILIPRIIPSITRVIPLYQLFSEIGLLDSYLGLILPYVADATPIGIWVLMGFFDGIPKSIDEQALVDGCSKLEALIKVIVPLTKPGMISVALFAFIRSWNEFIIALTFMRGEMMTLPVGHYRVFEFFGIRHWGAINAYTIIVVIPIVLFFIFFEREMIRGMTAGSVKG</sequence>
<evidence type="ECO:0000256" key="1">
    <source>
        <dbReference type="ARBA" id="ARBA00004651"/>
    </source>
</evidence>
<dbReference type="AlphaFoldDB" id="A0A1G9TC31"/>
<feature type="transmembrane region" description="Helical" evidence="9">
    <location>
        <begin position="107"/>
        <end position="129"/>
    </location>
</feature>
<keyword evidence="3 9" id="KW-0813">Transport</keyword>
<feature type="transmembrane region" description="Helical" evidence="9">
    <location>
        <begin position="240"/>
        <end position="264"/>
    </location>
</feature>
<protein>
    <submittedName>
        <fullName evidence="11">Carbohydrate ABC transporter membrane protein 2, CUT1 family</fullName>
    </submittedName>
</protein>
<evidence type="ECO:0000259" key="10">
    <source>
        <dbReference type="PROSITE" id="PS50928"/>
    </source>
</evidence>
<dbReference type="SUPFAM" id="SSF161098">
    <property type="entry name" value="MetI-like"/>
    <property type="match status" value="1"/>
</dbReference>
<dbReference type="InterPro" id="IPR000515">
    <property type="entry name" value="MetI-like"/>
</dbReference>
<evidence type="ECO:0000256" key="4">
    <source>
        <dbReference type="ARBA" id="ARBA00022475"/>
    </source>
</evidence>
<dbReference type="STRING" id="321763.SAMN04488692_1373"/>
<feature type="transmembrane region" description="Helical" evidence="9">
    <location>
        <begin position="12"/>
        <end position="33"/>
    </location>
</feature>
<evidence type="ECO:0000313" key="12">
    <source>
        <dbReference type="Proteomes" id="UP000199476"/>
    </source>
</evidence>
<dbReference type="EMBL" id="FNGO01000037">
    <property type="protein sequence ID" value="SDM45152.1"/>
    <property type="molecule type" value="Genomic_DNA"/>
</dbReference>
<accession>A0A1G9TC31</accession>
<evidence type="ECO:0000256" key="5">
    <source>
        <dbReference type="ARBA" id="ARBA00022597"/>
    </source>
</evidence>
<feature type="transmembrane region" description="Helical" evidence="9">
    <location>
        <begin position="72"/>
        <end position="95"/>
    </location>
</feature>
<dbReference type="PANTHER" id="PTHR32243:SF50">
    <property type="entry name" value="MALTOSE_MALTODEXTRIN TRANSPORT SYSTEM PERMEASE PROTEIN MALG"/>
    <property type="match status" value="1"/>
</dbReference>
<dbReference type="RefSeq" id="WP_089762240.1">
    <property type="nucleotide sequence ID" value="NZ_FNGO01000037.1"/>
</dbReference>
<name>A0A1G9TC31_9FIRM</name>
<dbReference type="OrthoDB" id="42677at2"/>
<dbReference type="CDD" id="cd06261">
    <property type="entry name" value="TM_PBP2"/>
    <property type="match status" value="1"/>
</dbReference>
<evidence type="ECO:0000256" key="7">
    <source>
        <dbReference type="ARBA" id="ARBA00022989"/>
    </source>
</evidence>
<feature type="transmembrane region" description="Helical" evidence="9">
    <location>
        <begin position="141"/>
        <end position="164"/>
    </location>
</feature>
<evidence type="ECO:0000256" key="3">
    <source>
        <dbReference type="ARBA" id="ARBA00022448"/>
    </source>
</evidence>
<dbReference type="Gene3D" id="1.10.3720.10">
    <property type="entry name" value="MetI-like"/>
    <property type="match status" value="1"/>
</dbReference>
<keyword evidence="8 9" id="KW-0472">Membrane</keyword>
<dbReference type="GO" id="GO:0055085">
    <property type="term" value="P:transmembrane transport"/>
    <property type="evidence" value="ECO:0007669"/>
    <property type="project" value="InterPro"/>
</dbReference>